<keyword evidence="2" id="KW-0808">Transferase</keyword>
<dbReference type="CDD" id="cd00761">
    <property type="entry name" value="Glyco_tranf_GTA_type"/>
    <property type="match status" value="1"/>
</dbReference>
<dbReference type="PANTHER" id="PTHR22916:SF3">
    <property type="entry name" value="UDP-GLCNAC:BETAGAL BETA-1,3-N-ACETYLGLUCOSAMINYLTRANSFERASE-LIKE PROTEIN 1"/>
    <property type="match status" value="1"/>
</dbReference>
<dbReference type="InterPro" id="IPR001173">
    <property type="entry name" value="Glyco_trans_2-like"/>
</dbReference>
<dbReference type="SUPFAM" id="SSF53448">
    <property type="entry name" value="Nucleotide-diphospho-sugar transferases"/>
    <property type="match status" value="1"/>
</dbReference>
<evidence type="ECO:0000259" key="1">
    <source>
        <dbReference type="Pfam" id="PF00535"/>
    </source>
</evidence>
<sequence length="354" mass="41037">MIKDMSCPEISVIVPVYNVERYLRQCMDSLINQTYRDFEIILVNDGSTDSSGILCEEWAKKDERIHVVHKKNEGLGFARNTGVEHAKGKYITFVDSDDYVSLDMLQTLYNAVQEYDVEVVYSAGYYRSFSNGEIKKTDVGTKKPQLFEGGDVASELLPNVISAPPEYPNDGKVGVSAWKVLYKANLFKDKGLLFHSEREFISEDAIFQIDCLKLATSALVIPDILYYYRENFGSLSMKYKEDRFELDKILYNEQLKRVEGLPNQEILEERIERILIANIRLCVFQESLHKSSRIHKRLQRIRQICKDPVSKVVLHHYPIHRLPFPKRLICVLAKYNMSLFLLALTLLKYRNRSV</sequence>
<dbReference type="GO" id="GO:0016758">
    <property type="term" value="F:hexosyltransferase activity"/>
    <property type="evidence" value="ECO:0007669"/>
    <property type="project" value="UniProtKB-ARBA"/>
</dbReference>
<dbReference type="Pfam" id="PF00535">
    <property type="entry name" value="Glycos_transf_2"/>
    <property type="match status" value="1"/>
</dbReference>
<dbReference type="PANTHER" id="PTHR22916">
    <property type="entry name" value="GLYCOSYLTRANSFERASE"/>
    <property type="match status" value="1"/>
</dbReference>
<dbReference type="AlphaFoldDB" id="Q4K191"/>
<name>Q4K191_STREE</name>
<dbReference type="RefSeq" id="WP_225208083.1">
    <property type="nucleotide sequence ID" value="NZ_CFBH01000032.1"/>
</dbReference>
<protein>
    <submittedName>
        <fullName evidence="2">Putative glycosyl transferase</fullName>
    </submittedName>
</protein>
<dbReference type="InterPro" id="IPR029044">
    <property type="entry name" value="Nucleotide-diphossugar_trans"/>
</dbReference>
<reference evidence="2" key="1">
    <citation type="journal article" date="2006" name="PLoS Genet.">
        <title>Genetic analysis of the capsular biosynthetic locus from all 90 pneumococcal serotypes.</title>
        <authorList>
            <person name="Bentley S.D."/>
            <person name="Aanensen D.M."/>
            <person name="Mavroidi A."/>
            <person name="Saunders D."/>
            <person name="Rabbinowitsch E."/>
            <person name="Collins M."/>
            <person name="Donohoe K."/>
            <person name="Harris D."/>
            <person name="Murphy L."/>
            <person name="Quail M.A."/>
            <person name="Samuel G."/>
            <person name="Skovsted I.C."/>
            <person name="Kaltoft M.S."/>
            <person name="Barrell B."/>
            <person name="Reeves P.R."/>
            <person name="Parkhill J."/>
            <person name="Spratt B.G."/>
        </authorList>
    </citation>
    <scope>NUCLEOTIDE SEQUENCE</scope>
    <source>
        <strain evidence="2">8609/43</strain>
    </source>
</reference>
<organism evidence="2">
    <name type="scientific">Streptococcus pneumoniae</name>
    <dbReference type="NCBI Taxonomy" id="1313"/>
    <lineage>
        <taxon>Bacteria</taxon>
        <taxon>Bacillati</taxon>
        <taxon>Bacillota</taxon>
        <taxon>Bacilli</taxon>
        <taxon>Lactobacillales</taxon>
        <taxon>Streptococcaceae</taxon>
        <taxon>Streptococcus</taxon>
    </lineage>
</organism>
<dbReference type="CAZy" id="GT2">
    <property type="family name" value="Glycosyltransferase Family 2"/>
</dbReference>
<dbReference type="EMBL" id="CR931671">
    <property type="protein sequence ID" value="CAI33534.1"/>
    <property type="molecule type" value="Genomic_DNA"/>
</dbReference>
<dbReference type="Gene3D" id="3.90.550.10">
    <property type="entry name" value="Spore Coat Polysaccharide Biosynthesis Protein SpsA, Chain A"/>
    <property type="match status" value="1"/>
</dbReference>
<gene>
    <name evidence="2" type="primary">wciV</name>
    <name evidence="2" type="ORF">SPC18A_0011</name>
</gene>
<accession>Q4K191</accession>
<feature type="domain" description="Glycosyltransferase 2-like" evidence="1">
    <location>
        <begin position="11"/>
        <end position="138"/>
    </location>
</feature>
<evidence type="ECO:0000313" key="2">
    <source>
        <dbReference type="EMBL" id="CAI33534.1"/>
    </source>
</evidence>
<proteinExistence type="predicted"/>